<proteinExistence type="predicted"/>
<name>A0ABT6RHF2_9BACT</name>
<organism evidence="1 2">
    <name type="scientific">Pinibacter soli</name>
    <dbReference type="NCBI Taxonomy" id="3044211"/>
    <lineage>
        <taxon>Bacteria</taxon>
        <taxon>Pseudomonadati</taxon>
        <taxon>Bacteroidota</taxon>
        <taxon>Chitinophagia</taxon>
        <taxon>Chitinophagales</taxon>
        <taxon>Chitinophagaceae</taxon>
        <taxon>Pinibacter</taxon>
    </lineage>
</organism>
<evidence type="ECO:0000313" key="1">
    <source>
        <dbReference type="EMBL" id="MDI3321994.1"/>
    </source>
</evidence>
<accession>A0ABT6RHF2</accession>
<evidence type="ECO:0008006" key="3">
    <source>
        <dbReference type="Google" id="ProtNLM"/>
    </source>
</evidence>
<keyword evidence="2" id="KW-1185">Reference proteome</keyword>
<dbReference type="Proteomes" id="UP001226434">
    <property type="component" value="Unassembled WGS sequence"/>
</dbReference>
<gene>
    <name evidence="1" type="ORF">QJ048_19540</name>
</gene>
<comment type="caution">
    <text evidence="1">The sequence shown here is derived from an EMBL/GenBank/DDBJ whole genome shotgun (WGS) entry which is preliminary data.</text>
</comment>
<dbReference type="EMBL" id="JASBRG010000007">
    <property type="protein sequence ID" value="MDI3321994.1"/>
    <property type="molecule type" value="Genomic_DNA"/>
</dbReference>
<reference evidence="1 2" key="1">
    <citation type="submission" date="2023-05" db="EMBL/GenBank/DDBJ databases">
        <title>Genome sequence of Pinibacter sp. MAH-24.</title>
        <authorList>
            <person name="Huq M.A."/>
        </authorList>
    </citation>
    <scope>NUCLEOTIDE SEQUENCE [LARGE SCALE GENOMIC DNA]</scope>
    <source>
        <strain evidence="1 2">MAH-24</strain>
    </source>
</reference>
<dbReference type="RefSeq" id="WP_282336114.1">
    <property type="nucleotide sequence ID" value="NZ_JASBRG010000007.1"/>
</dbReference>
<sequence>MKKTLSRFLSFFIGSKPCAVFFTDSEDCPCFKTINDVNARSFIFRNVLSSDAEHKVEQIKRFNNLIVFAHGDRKSLNFFYYEFKNGAEQKVFISDGWWSSLVKSKRNIYFHSCHGAKILLENSIIRNFFDAWVSYNDIVYGFFSSNDRITSIQRKFFNLVTREVTKKRSPKALKSAIEGAYYSIKGDLEDLGVVDPTNPNCNRDYIFPIIACVGKNISGLNYSTFN</sequence>
<protein>
    <recommendedName>
        <fullName evidence="3">CHAT domain-containing protein</fullName>
    </recommendedName>
</protein>
<evidence type="ECO:0000313" key="2">
    <source>
        <dbReference type="Proteomes" id="UP001226434"/>
    </source>
</evidence>